<dbReference type="InterPro" id="IPR052912">
    <property type="entry name" value="UPF0111_domain"/>
</dbReference>
<dbReference type="EMBL" id="DSUJ01000008">
    <property type="protein sequence ID" value="HFI90329.1"/>
    <property type="molecule type" value="Genomic_DNA"/>
</dbReference>
<name>A0A7V2ZHY3_9BACT</name>
<protein>
    <submittedName>
        <fullName evidence="2">DUF47 family protein</fullName>
    </submittedName>
</protein>
<gene>
    <name evidence="2" type="ORF">ENS31_02225</name>
</gene>
<comment type="similarity">
    <text evidence="1">Belongs to the UPF0111 family.</text>
</comment>
<dbReference type="AlphaFoldDB" id="A0A7V2ZHY3"/>
<dbReference type="InterPro" id="IPR038078">
    <property type="entry name" value="PhoU-like_sf"/>
</dbReference>
<proteinExistence type="inferred from homology"/>
<dbReference type="SUPFAM" id="SSF109755">
    <property type="entry name" value="PhoU-like"/>
    <property type="match status" value="1"/>
</dbReference>
<dbReference type="Gene3D" id="1.20.58.220">
    <property type="entry name" value="Phosphate transport system protein phou homolog 2, domain 2"/>
    <property type="match status" value="1"/>
</dbReference>
<dbReference type="InterPro" id="IPR018445">
    <property type="entry name" value="Put_Phosphate_transp_reg"/>
</dbReference>
<evidence type="ECO:0000313" key="2">
    <source>
        <dbReference type="EMBL" id="HFI90329.1"/>
    </source>
</evidence>
<reference evidence="2" key="1">
    <citation type="journal article" date="2020" name="mSystems">
        <title>Genome- and Community-Level Interaction Insights into Carbon Utilization and Element Cycling Functions of Hydrothermarchaeota in Hydrothermal Sediment.</title>
        <authorList>
            <person name="Zhou Z."/>
            <person name="Liu Y."/>
            <person name="Xu W."/>
            <person name="Pan J."/>
            <person name="Luo Z.H."/>
            <person name="Li M."/>
        </authorList>
    </citation>
    <scope>NUCLEOTIDE SEQUENCE [LARGE SCALE GENOMIC DNA]</scope>
    <source>
        <strain evidence="2">SpSt-479</strain>
    </source>
</reference>
<evidence type="ECO:0000256" key="1">
    <source>
        <dbReference type="ARBA" id="ARBA00008591"/>
    </source>
</evidence>
<accession>A0A7V2ZHY3</accession>
<dbReference type="PANTHER" id="PTHR37298">
    <property type="entry name" value="UPF0111 PROTEIN YKAA"/>
    <property type="match status" value="1"/>
</dbReference>
<dbReference type="PANTHER" id="PTHR37298:SF1">
    <property type="entry name" value="UPF0111 PROTEIN YKAA"/>
    <property type="match status" value="1"/>
</dbReference>
<comment type="caution">
    <text evidence="2">The sequence shown here is derived from an EMBL/GenBank/DDBJ whole genome shotgun (WGS) entry which is preliminary data.</text>
</comment>
<dbReference type="RefSeq" id="WP_304143727.1">
    <property type="nucleotide sequence ID" value="NZ_JAOAIE010000032.1"/>
</dbReference>
<sequence>MFKKILPKEEKYFEDFKEMIFHIEEMAKFNKELFDAEVPDKNNFLKMKPLEVRCDEISSRITKRLNKTYITPFDREDIFALIKRLDDISDMLLGAAARVDTFVIDKKINHADRMAAIVQQQINELGIAIQDLKVKRINEMKAVKDLESEADRVYQTAMKELFEQESNAIELIKKKEILDLLERISDRCQSTANVILSIFLKNA</sequence>
<organism evidence="2">
    <name type="scientific">Ignavibacterium album</name>
    <dbReference type="NCBI Taxonomy" id="591197"/>
    <lineage>
        <taxon>Bacteria</taxon>
        <taxon>Pseudomonadati</taxon>
        <taxon>Ignavibacteriota</taxon>
        <taxon>Ignavibacteria</taxon>
        <taxon>Ignavibacteriales</taxon>
        <taxon>Ignavibacteriaceae</taxon>
        <taxon>Ignavibacterium</taxon>
    </lineage>
</organism>
<dbReference type="Pfam" id="PF01865">
    <property type="entry name" value="PhoU_div"/>
    <property type="match status" value="1"/>
</dbReference>